<dbReference type="STRING" id="1913578.LPB140_09340"/>
<evidence type="ECO:0000259" key="7">
    <source>
        <dbReference type="Pfam" id="PF13193"/>
    </source>
</evidence>
<dbReference type="AlphaFoldDB" id="A0A1L3JCZ2"/>
<dbReference type="PANTHER" id="PTHR43201:SF5">
    <property type="entry name" value="MEDIUM-CHAIN ACYL-COA LIGASE ACSF2, MITOCHONDRIAL"/>
    <property type="match status" value="1"/>
</dbReference>
<evidence type="ECO:0000313" key="9">
    <source>
        <dbReference type="Proteomes" id="UP000242561"/>
    </source>
</evidence>
<dbReference type="InterPro" id="IPR000873">
    <property type="entry name" value="AMP-dep_synth/lig_dom"/>
</dbReference>
<dbReference type="FunFam" id="3.30.300.30:FF:000008">
    <property type="entry name" value="2,3-dihydroxybenzoate-AMP ligase"/>
    <property type="match status" value="1"/>
</dbReference>
<protein>
    <recommendedName>
        <fullName evidence="5">3-methylmercaptopropionyl-CoA ligase</fullName>
        <ecNumber evidence="4">6.2.1.44</ecNumber>
    </recommendedName>
</protein>
<dbReference type="RefSeq" id="WP_072559610.1">
    <property type="nucleotide sequence ID" value="NZ_CP018154.1"/>
</dbReference>
<dbReference type="Gene3D" id="3.30.300.30">
    <property type="match status" value="1"/>
</dbReference>
<gene>
    <name evidence="8" type="ORF">LPB140_09340</name>
</gene>
<dbReference type="InterPro" id="IPR025110">
    <property type="entry name" value="AMP-bd_C"/>
</dbReference>
<dbReference type="Pfam" id="PF13193">
    <property type="entry name" value="AMP-binding_C"/>
    <property type="match status" value="1"/>
</dbReference>
<dbReference type="NCBIfam" id="NF004837">
    <property type="entry name" value="PRK06187.1"/>
    <property type="match status" value="1"/>
</dbReference>
<dbReference type="GO" id="GO:0031956">
    <property type="term" value="F:medium-chain fatty acid-CoA ligase activity"/>
    <property type="evidence" value="ECO:0007669"/>
    <property type="project" value="TreeGrafter"/>
</dbReference>
<organism evidence="8 9">
    <name type="scientific">Sphingorhabdus lutea</name>
    <dbReference type="NCBI Taxonomy" id="1913578"/>
    <lineage>
        <taxon>Bacteria</taxon>
        <taxon>Pseudomonadati</taxon>
        <taxon>Pseudomonadota</taxon>
        <taxon>Alphaproteobacteria</taxon>
        <taxon>Sphingomonadales</taxon>
        <taxon>Sphingomonadaceae</taxon>
        <taxon>Sphingorhabdus</taxon>
    </lineage>
</organism>
<evidence type="ECO:0000313" key="8">
    <source>
        <dbReference type="EMBL" id="APG62959.1"/>
    </source>
</evidence>
<feature type="domain" description="AMP-binding enzyme C-terminal" evidence="7">
    <location>
        <begin position="422"/>
        <end position="497"/>
    </location>
</feature>
<name>A0A1L3JCZ2_9SPHN</name>
<dbReference type="InterPro" id="IPR045851">
    <property type="entry name" value="AMP-bd_C_sf"/>
</dbReference>
<dbReference type="Pfam" id="PF00501">
    <property type="entry name" value="AMP-binding"/>
    <property type="match status" value="1"/>
</dbReference>
<comment type="catalytic activity">
    <reaction evidence="3">
        <text>3-(methylsulfanyl)propanoate + ATP + CoA = 3-(methylsulfanyl)propanoyl-CoA + AMP + diphosphate</text>
        <dbReference type="Rhea" id="RHEA:43052"/>
        <dbReference type="ChEBI" id="CHEBI:30616"/>
        <dbReference type="ChEBI" id="CHEBI:33019"/>
        <dbReference type="ChEBI" id="CHEBI:49016"/>
        <dbReference type="ChEBI" id="CHEBI:57287"/>
        <dbReference type="ChEBI" id="CHEBI:82815"/>
        <dbReference type="ChEBI" id="CHEBI:456215"/>
        <dbReference type="EC" id="6.2.1.44"/>
    </reaction>
    <physiologicalReaction direction="left-to-right" evidence="3">
        <dbReference type="Rhea" id="RHEA:43053"/>
    </physiologicalReaction>
</comment>
<evidence type="ECO:0000256" key="1">
    <source>
        <dbReference type="ARBA" id="ARBA00006432"/>
    </source>
</evidence>
<reference evidence="8 9" key="1">
    <citation type="submission" date="2016-11" db="EMBL/GenBank/DDBJ databases">
        <title>Sphingorhabdus sp. LPB0140, isolated from marine environment.</title>
        <authorList>
            <person name="Kim E."/>
            <person name="Yi H."/>
        </authorList>
    </citation>
    <scope>NUCLEOTIDE SEQUENCE [LARGE SCALE GENOMIC DNA]</scope>
    <source>
        <strain evidence="8 9">LPB0140</strain>
    </source>
</reference>
<dbReference type="EMBL" id="CP018154">
    <property type="protein sequence ID" value="APG62959.1"/>
    <property type="molecule type" value="Genomic_DNA"/>
</dbReference>
<proteinExistence type="inferred from homology"/>
<sequence>MINCLASAVNYWAQHHSDNMALKDASHEYSYGELDELTDKWARNLLDMGLVNGDHICWLGKNSAHYFAMLVAATKAGVVMAPIGWRLVTGEVRYVLEDTGARILFTDEEFLQLSIKATENLENVKIIVNTAHHDGHEHIGQWGEGASDLSPINPHDAALQLYTSGTTGQPKGAVLSNHNMFCMRDQLDPIEHLWAKMAPQDMQLAIMPIAHIAGTGVIAMSLYCGAQTLIKAEFTPDNVLDAIEAGVTHNFLVPTAIQMVITHPRAVTVNWSKFKYLWYGAAPMPVDLMRHALSVTGAQLVQVYGMTETTGTFCSLPPSDHDVNGNERMKSAGKPMPGVEVRIVDEDNRPLPNGEIGEIVVRAPLNMKGYWRNDAKTAETIDADGWLHTGDAGLMDKDGYVFIKDRVKDMIISGGENVYPAEVENMLFSHPDIFEVAVIGIPDEKWGEAVKAVIVPQAGKQVDADAIILWAKEKLAPYKVPKSIDIIAAMPRNASGKILRRELRAPYWNV</sequence>
<accession>A0A1L3JCZ2</accession>
<keyword evidence="2" id="KW-0436">Ligase</keyword>
<dbReference type="PANTHER" id="PTHR43201">
    <property type="entry name" value="ACYL-COA SYNTHETASE"/>
    <property type="match status" value="1"/>
</dbReference>
<dbReference type="EC" id="6.2.1.44" evidence="4"/>
<dbReference type="GO" id="GO:0006631">
    <property type="term" value="P:fatty acid metabolic process"/>
    <property type="evidence" value="ECO:0007669"/>
    <property type="project" value="TreeGrafter"/>
</dbReference>
<dbReference type="KEGG" id="sphl:LPB140_09340"/>
<evidence type="ECO:0000259" key="6">
    <source>
        <dbReference type="Pfam" id="PF00501"/>
    </source>
</evidence>
<evidence type="ECO:0000256" key="3">
    <source>
        <dbReference type="ARBA" id="ARBA00051915"/>
    </source>
</evidence>
<dbReference type="Proteomes" id="UP000242561">
    <property type="component" value="Chromosome"/>
</dbReference>
<dbReference type="SUPFAM" id="SSF56801">
    <property type="entry name" value="Acetyl-CoA synthetase-like"/>
    <property type="match status" value="1"/>
</dbReference>
<dbReference type="CDD" id="cd17631">
    <property type="entry name" value="FACL_FadD13-like"/>
    <property type="match status" value="1"/>
</dbReference>
<evidence type="ECO:0000256" key="2">
    <source>
        <dbReference type="ARBA" id="ARBA00022598"/>
    </source>
</evidence>
<dbReference type="InterPro" id="IPR042099">
    <property type="entry name" value="ANL_N_sf"/>
</dbReference>
<dbReference type="OrthoDB" id="9803968at2"/>
<evidence type="ECO:0000256" key="4">
    <source>
        <dbReference type="ARBA" id="ARBA00066616"/>
    </source>
</evidence>
<keyword evidence="9" id="KW-1185">Reference proteome</keyword>
<evidence type="ECO:0000256" key="5">
    <source>
        <dbReference type="ARBA" id="ARBA00067668"/>
    </source>
</evidence>
<dbReference type="Gene3D" id="3.40.50.12780">
    <property type="entry name" value="N-terminal domain of ligase-like"/>
    <property type="match status" value="1"/>
</dbReference>
<feature type="domain" description="AMP-dependent synthetase/ligase" evidence="6">
    <location>
        <begin position="12"/>
        <end position="371"/>
    </location>
</feature>
<comment type="similarity">
    <text evidence="1">Belongs to the ATP-dependent AMP-binding enzyme family.</text>
</comment>